<accession>A0A6N8F387</accession>
<protein>
    <submittedName>
        <fullName evidence="2">Uncharacterized protein</fullName>
    </submittedName>
</protein>
<name>A0A6N8F387_PAEMA</name>
<evidence type="ECO:0000313" key="2">
    <source>
        <dbReference type="EMBL" id="MUG25121.1"/>
    </source>
</evidence>
<sequence length="60" mass="6666">MEKRWRVQKAEGRTVEERWRAEQAQGRIGRAVEGGGSPKRRRRIAGGAGVREGPANSADH</sequence>
<evidence type="ECO:0000256" key="1">
    <source>
        <dbReference type="SAM" id="MobiDB-lite"/>
    </source>
</evidence>
<dbReference type="AlphaFoldDB" id="A0A6N8F387"/>
<dbReference type="GeneID" id="77012378"/>
<organism evidence="2 3">
    <name type="scientific">Paenibacillus macerans</name>
    <name type="common">Bacillus macerans</name>
    <dbReference type="NCBI Taxonomy" id="44252"/>
    <lineage>
        <taxon>Bacteria</taxon>
        <taxon>Bacillati</taxon>
        <taxon>Bacillota</taxon>
        <taxon>Bacilli</taxon>
        <taxon>Bacillales</taxon>
        <taxon>Paenibacillaceae</taxon>
        <taxon>Paenibacillus</taxon>
    </lineage>
</organism>
<dbReference type="RefSeq" id="WP_127463452.1">
    <property type="nucleotide sequence ID" value="NZ_BOSD01000026.1"/>
</dbReference>
<gene>
    <name evidence="2" type="ORF">GNQ08_22400</name>
</gene>
<reference evidence="2 3" key="1">
    <citation type="submission" date="2019-11" db="EMBL/GenBank/DDBJ databases">
        <title>Draft genome sequences of five Paenibacillus species of dairy origin.</title>
        <authorList>
            <person name="Olajide A.M."/>
            <person name="Chen S."/>
            <person name="Lapointe G."/>
        </authorList>
    </citation>
    <scope>NUCLEOTIDE SEQUENCE [LARGE SCALE GENOMIC DNA]</scope>
    <source>
        <strain evidence="2 3">3CT49</strain>
    </source>
</reference>
<dbReference type="Proteomes" id="UP000442469">
    <property type="component" value="Unassembled WGS sequence"/>
</dbReference>
<feature type="region of interest" description="Disordered" evidence="1">
    <location>
        <begin position="30"/>
        <end position="60"/>
    </location>
</feature>
<comment type="caution">
    <text evidence="2">The sequence shown here is derived from an EMBL/GenBank/DDBJ whole genome shotgun (WGS) entry which is preliminary data.</text>
</comment>
<proteinExistence type="predicted"/>
<dbReference type="EMBL" id="WNZZ01000021">
    <property type="protein sequence ID" value="MUG25121.1"/>
    <property type="molecule type" value="Genomic_DNA"/>
</dbReference>
<evidence type="ECO:0000313" key="3">
    <source>
        <dbReference type="Proteomes" id="UP000442469"/>
    </source>
</evidence>